<evidence type="ECO:0000313" key="3">
    <source>
        <dbReference type="Proteomes" id="UP000782610"/>
    </source>
</evidence>
<name>A0A933NZL1_9HYPH</name>
<accession>A0A933NZL1</accession>
<protein>
    <submittedName>
        <fullName evidence="2">Type II toxin-antitoxin system VapB family antitoxin</fullName>
    </submittedName>
</protein>
<dbReference type="EMBL" id="JACRAF010000039">
    <property type="protein sequence ID" value="MBI4922853.1"/>
    <property type="molecule type" value="Genomic_DNA"/>
</dbReference>
<proteinExistence type="predicted"/>
<dbReference type="Pfam" id="PF07704">
    <property type="entry name" value="PSK_trans_fac"/>
    <property type="match status" value="1"/>
</dbReference>
<dbReference type="AlphaFoldDB" id="A0A933NZL1"/>
<dbReference type="InterPro" id="IPR011660">
    <property type="entry name" value="VapB-like"/>
</dbReference>
<comment type="caution">
    <text evidence="2">The sequence shown here is derived from an EMBL/GenBank/DDBJ whole genome shotgun (WGS) entry which is preliminary data.</text>
</comment>
<sequence>MNELGKIDRPRQLNLKDAETYELAAELAKLHGDTLSGAVKSALREKLSRDRRELTKQERFERIMAVARDYSRRAGPRTMTDEEAVGYDQNGLPT</sequence>
<gene>
    <name evidence="2" type="ORF">HY834_13990</name>
</gene>
<reference evidence="2" key="1">
    <citation type="submission" date="2020-07" db="EMBL/GenBank/DDBJ databases">
        <title>Huge and variable diversity of episymbiotic CPR bacteria and DPANN archaea in groundwater ecosystems.</title>
        <authorList>
            <person name="He C.Y."/>
            <person name="Keren R."/>
            <person name="Whittaker M."/>
            <person name="Farag I.F."/>
            <person name="Doudna J."/>
            <person name="Cate J.H.D."/>
            <person name="Banfield J.F."/>
        </authorList>
    </citation>
    <scope>NUCLEOTIDE SEQUENCE</scope>
    <source>
        <strain evidence="2">NC_groundwater_1586_Pr3_B-0.1um_66_15</strain>
    </source>
</reference>
<evidence type="ECO:0000256" key="1">
    <source>
        <dbReference type="SAM" id="MobiDB-lite"/>
    </source>
</evidence>
<evidence type="ECO:0000313" key="2">
    <source>
        <dbReference type="EMBL" id="MBI4922853.1"/>
    </source>
</evidence>
<organism evidence="2 3">
    <name type="scientific">Devosia nanyangense</name>
    <dbReference type="NCBI Taxonomy" id="1228055"/>
    <lineage>
        <taxon>Bacteria</taxon>
        <taxon>Pseudomonadati</taxon>
        <taxon>Pseudomonadota</taxon>
        <taxon>Alphaproteobacteria</taxon>
        <taxon>Hyphomicrobiales</taxon>
        <taxon>Devosiaceae</taxon>
        <taxon>Devosia</taxon>
    </lineage>
</organism>
<dbReference type="Proteomes" id="UP000782610">
    <property type="component" value="Unassembled WGS sequence"/>
</dbReference>
<feature type="region of interest" description="Disordered" evidence="1">
    <location>
        <begin position="73"/>
        <end position="94"/>
    </location>
</feature>